<dbReference type="EC" id="5.6.2.3" evidence="9"/>
<evidence type="ECO:0000256" key="8">
    <source>
        <dbReference type="ARBA" id="ARBA00023235"/>
    </source>
</evidence>
<keyword evidence="5" id="KW-0347">Helicase</keyword>
<dbReference type="Gene3D" id="1.10.860.10">
    <property type="entry name" value="DNAb Helicase, Chain A"/>
    <property type="match status" value="1"/>
</dbReference>
<comment type="similarity">
    <text evidence="1">Belongs to the helicase family. DnaB subfamily.</text>
</comment>
<dbReference type="Pfam" id="PF03796">
    <property type="entry name" value="DnaB_C"/>
    <property type="match status" value="1"/>
</dbReference>
<dbReference type="EMBL" id="JBHUMQ010000068">
    <property type="protein sequence ID" value="MFD2696350.1"/>
    <property type="molecule type" value="Genomic_DNA"/>
</dbReference>
<keyword evidence="3" id="KW-0547">Nucleotide-binding</keyword>
<dbReference type="InterPro" id="IPR027417">
    <property type="entry name" value="P-loop_NTPase"/>
</dbReference>
<keyword evidence="2" id="KW-0235">DNA replication</keyword>
<evidence type="ECO:0000256" key="10">
    <source>
        <dbReference type="ARBA" id="ARBA00048954"/>
    </source>
</evidence>
<organism evidence="12 13">
    <name type="scientific">Sporolactobacillus shoreicorticis</name>
    <dbReference type="NCBI Taxonomy" id="1923877"/>
    <lineage>
        <taxon>Bacteria</taxon>
        <taxon>Bacillati</taxon>
        <taxon>Bacillota</taxon>
        <taxon>Bacilli</taxon>
        <taxon>Bacillales</taxon>
        <taxon>Sporolactobacillaceae</taxon>
        <taxon>Sporolactobacillus</taxon>
    </lineage>
</organism>
<evidence type="ECO:0000256" key="7">
    <source>
        <dbReference type="ARBA" id="ARBA00023125"/>
    </source>
</evidence>
<evidence type="ECO:0000256" key="3">
    <source>
        <dbReference type="ARBA" id="ARBA00022741"/>
    </source>
</evidence>
<reference evidence="13" key="1">
    <citation type="journal article" date="2019" name="Int. J. Syst. Evol. Microbiol.">
        <title>The Global Catalogue of Microorganisms (GCM) 10K type strain sequencing project: providing services to taxonomists for standard genome sequencing and annotation.</title>
        <authorList>
            <consortium name="The Broad Institute Genomics Platform"/>
            <consortium name="The Broad Institute Genome Sequencing Center for Infectious Disease"/>
            <person name="Wu L."/>
            <person name="Ma J."/>
        </authorList>
    </citation>
    <scope>NUCLEOTIDE SEQUENCE [LARGE SCALE GENOMIC DNA]</scope>
    <source>
        <strain evidence="13">TISTR 2466</strain>
    </source>
</reference>
<evidence type="ECO:0000256" key="2">
    <source>
        <dbReference type="ARBA" id="ARBA00022705"/>
    </source>
</evidence>
<dbReference type="PANTHER" id="PTHR30153:SF2">
    <property type="entry name" value="REPLICATIVE DNA HELICASE"/>
    <property type="match status" value="1"/>
</dbReference>
<evidence type="ECO:0000259" key="11">
    <source>
        <dbReference type="PROSITE" id="PS51199"/>
    </source>
</evidence>
<dbReference type="PROSITE" id="PS51199">
    <property type="entry name" value="SF4_HELICASE"/>
    <property type="match status" value="1"/>
</dbReference>
<accession>A0ABW5SCS6</accession>
<dbReference type="SUPFAM" id="SSF48024">
    <property type="entry name" value="N-terminal domain of DnaB helicase"/>
    <property type="match status" value="1"/>
</dbReference>
<dbReference type="InterPro" id="IPR016136">
    <property type="entry name" value="DNA_helicase_N/primase_C"/>
</dbReference>
<dbReference type="Gene3D" id="3.40.50.300">
    <property type="entry name" value="P-loop containing nucleotide triphosphate hydrolases"/>
    <property type="match status" value="1"/>
</dbReference>
<name>A0ABW5SCS6_9BACL</name>
<evidence type="ECO:0000256" key="1">
    <source>
        <dbReference type="ARBA" id="ARBA00008428"/>
    </source>
</evidence>
<evidence type="ECO:0000256" key="9">
    <source>
        <dbReference type="ARBA" id="ARBA00044969"/>
    </source>
</evidence>
<keyword evidence="8" id="KW-0413">Isomerase</keyword>
<comment type="catalytic activity">
    <reaction evidence="10">
        <text>ATP + H2O = ADP + phosphate + H(+)</text>
        <dbReference type="Rhea" id="RHEA:13065"/>
        <dbReference type="ChEBI" id="CHEBI:15377"/>
        <dbReference type="ChEBI" id="CHEBI:15378"/>
        <dbReference type="ChEBI" id="CHEBI:30616"/>
        <dbReference type="ChEBI" id="CHEBI:43474"/>
        <dbReference type="ChEBI" id="CHEBI:456216"/>
        <dbReference type="EC" id="5.6.2.3"/>
    </reaction>
</comment>
<dbReference type="PANTHER" id="PTHR30153">
    <property type="entry name" value="REPLICATIVE DNA HELICASE DNAB"/>
    <property type="match status" value="1"/>
</dbReference>
<dbReference type="SUPFAM" id="SSF52540">
    <property type="entry name" value="P-loop containing nucleoside triphosphate hydrolases"/>
    <property type="match status" value="1"/>
</dbReference>
<dbReference type="RefSeq" id="WP_381533539.1">
    <property type="nucleotide sequence ID" value="NZ_JBHUMQ010000068.1"/>
</dbReference>
<keyword evidence="13" id="KW-1185">Reference proteome</keyword>
<dbReference type="Pfam" id="PF00772">
    <property type="entry name" value="DnaB"/>
    <property type="match status" value="1"/>
</dbReference>
<keyword evidence="4" id="KW-0378">Hydrolase</keyword>
<comment type="caution">
    <text evidence="12">The sequence shown here is derived from an EMBL/GenBank/DDBJ whole genome shotgun (WGS) entry which is preliminary data.</text>
</comment>
<dbReference type="InterPro" id="IPR007694">
    <property type="entry name" value="DNA_helicase_DnaB-like_C"/>
</dbReference>
<evidence type="ECO:0000256" key="5">
    <source>
        <dbReference type="ARBA" id="ARBA00022806"/>
    </source>
</evidence>
<feature type="domain" description="SF4 helicase" evidence="11">
    <location>
        <begin position="161"/>
        <end position="230"/>
    </location>
</feature>
<gene>
    <name evidence="12" type="ORF">ACFSUE_22415</name>
</gene>
<evidence type="ECO:0000313" key="12">
    <source>
        <dbReference type="EMBL" id="MFD2696350.1"/>
    </source>
</evidence>
<dbReference type="InterPro" id="IPR007693">
    <property type="entry name" value="DNA_helicase_DnaB-like_N"/>
</dbReference>
<sequence>MQTVAKQAIDVENYVIGSIFLKPELMDECNLTAQDFLSVRCRTVFEAFIHLQQKDRPINPLSVTEAIGKGKMQMIGGIGFITEIADHVPTVDDFEYYVQRVREAKIINDSAELMRHTLLNLTTETIAETAVSLEQLTADKRQQSTSPVDELGDLYEFLTTDQEDLRGVTTGSIDLDRYTGGLQDGNLIVMAAQTSVGKTAFAANMALAAAEKKTVVDFFETEMTRKELYQ</sequence>
<dbReference type="InterPro" id="IPR036185">
    <property type="entry name" value="DNA_heli_DnaB-like_N_sf"/>
</dbReference>
<feature type="non-terminal residue" evidence="12">
    <location>
        <position position="230"/>
    </location>
</feature>
<evidence type="ECO:0000256" key="4">
    <source>
        <dbReference type="ARBA" id="ARBA00022801"/>
    </source>
</evidence>
<dbReference type="Proteomes" id="UP001597399">
    <property type="component" value="Unassembled WGS sequence"/>
</dbReference>
<protein>
    <recommendedName>
        <fullName evidence="9">DNA 5'-3' helicase</fullName>
        <ecNumber evidence="9">5.6.2.3</ecNumber>
    </recommendedName>
</protein>
<evidence type="ECO:0000256" key="6">
    <source>
        <dbReference type="ARBA" id="ARBA00022840"/>
    </source>
</evidence>
<keyword evidence="7" id="KW-0238">DNA-binding</keyword>
<keyword evidence="6" id="KW-0067">ATP-binding</keyword>
<evidence type="ECO:0000313" key="13">
    <source>
        <dbReference type="Proteomes" id="UP001597399"/>
    </source>
</evidence>
<proteinExistence type="inferred from homology"/>